<dbReference type="NCBIfam" id="NF001978">
    <property type="entry name" value="PRK00767.1"/>
    <property type="match status" value="1"/>
</dbReference>
<dbReference type="PROSITE" id="PS50977">
    <property type="entry name" value="HTH_TETR_2"/>
    <property type="match status" value="1"/>
</dbReference>
<comment type="pathway">
    <text evidence="1 7">Amine and polyamine biosynthesis; betaine biosynthesis via choline pathway [regulation].</text>
</comment>
<keyword evidence="4 7" id="KW-0238">DNA-binding</keyword>
<keyword evidence="3 7" id="KW-0805">Transcription regulation</keyword>
<organism evidence="10 11">
    <name type="scientific">Pseudomonas alkylphenolica</name>
    <dbReference type="NCBI Taxonomy" id="237609"/>
    <lineage>
        <taxon>Bacteria</taxon>
        <taxon>Pseudomonadati</taxon>
        <taxon>Pseudomonadota</taxon>
        <taxon>Gammaproteobacteria</taxon>
        <taxon>Pseudomonadales</taxon>
        <taxon>Pseudomonadaceae</taxon>
        <taxon>Pseudomonas</taxon>
    </lineage>
</organism>
<dbReference type="InterPro" id="IPR001647">
    <property type="entry name" value="HTH_TetR"/>
</dbReference>
<evidence type="ECO:0000256" key="4">
    <source>
        <dbReference type="ARBA" id="ARBA00023125"/>
    </source>
</evidence>
<evidence type="ECO:0000256" key="6">
    <source>
        <dbReference type="ARBA" id="ARBA00024936"/>
    </source>
</evidence>
<dbReference type="RefSeq" id="WP_038615503.1">
    <property type="nucleotide sequence ID" value="NZ_CP009048.1"/>
</dbReference>
<evidence type="ECO:0000313" key="10">
    <source>
        <dbReference type="EMBL" id="AIL64092.1"/>
    </source>
</evidence>
<dbReference type="eggNOG" id="COG1309">
    <property type="taxonomic scope" value="Bacteria"/>
</dbReference>
<comment type="function">
    <text evidence="7">Repressor involved in choline regulation of the bet genes.</text>
</comment>
<dbReference type="UniPathway" id="UPA00529"/>
<dbReference type="GO" id="GO:0003700">
    <property type="term" value="F:DNA-binding transcription factor activity"/>
    <property type="evidence" value="ECO:0007669"/>
    <property type="project" value="UniProtKB-UniRule"/>
</dbReference>
<dbReference type="SUPFAM" id="SSF46689">
    <property type="entry name" value="Homeodomain-like"/>
    <property type="match status" value="1"/>
</dbReference>
<keyword evidence="2 7" id="KW-0678">Repressor</keyword>
<feature type="DNA-binding region" description="H-T-H motif" evidence="7 8">
    <location>
        <begin position="31"/>
        <end position="50"/>
    </location>
</feature>
<dbReference type="InterPro" id="IPR017757">
    <property type="entry name" value="Tscrpt_rep_BetI"/>
</dbReference>
<protein>
    <recommendedName>
        <fullName evidence="7">HTH-type transcriptional regulator BetI</fullName>
    </recommendedName>
</protein>
<dbReference type="GO" id="GO:0000976">
    <property type="term" value="F:transcription cis-regulatory region binding"/>
    <property type="evidence" value="ECO:0007669"/>
    <property type="project" value="TreeGrafter"/>
</dbReference>
<dbReference type="KEGG" id="palk:PSAKL28_49520"/>
<dbReference type="InterPro" id="IPR023772">
    <property type="entry name" value="DNA-bd_HTH_TetR-type_CS"/>
</dbReference>
<dbReference type="NCBIfam" id="TIGR03384">
    <property type="entry name" value="betaine_BetI"/>
    <property type="match status" value="1"/>
</dbReference>
<sequence>MPKVGMQPIRRQQLIEATLLAIDQVGMGDASIALIARLAGVSNGIISHYFQDKNGLIAATMRYLMSVLNENVVANRQALKDNTPRAHLQVIIEGNFDASQVNGPAMKTWLAFWASSMHQPSLHRLQRINDHRLYSNLCCQFRRALPLPEARSAARGLAALIDGLWLRGALSGDAFDTDQAKQIAYEYMDLQLAKQTSLDTYTQASEPLRAAIAKQAGASLG</sequence>
<dbReference type="SUPFAM" id="SSF48498">
    <property type="entry name" value="Tetracyclin repressor-like, C-terminal domain"/>
    <property type="match status" value="1"/>
</dbReference>
<evidence type="ECO:0000256" key="1">
    <source>
        <dbReference type="ARBA" id="ARBA00004719"/>
    </source>
</evidence>
<dbReference type="Pfam" id="PF00440">
    <property type="entry name" value="TetR_N"/>
    <property type="match status" value="1"/>
</dbReference>
<dbReference type="GO" id="GO:0045892">
    <property type="term" value="P:negative regulation of DNA-templated transcription"/>
    <property type="evidence" value="ECO:0007669"/>
    <property type="project" value="UniProtKB-UniRule"/>
</dbReference>
<evidence type="ECO:0000256" key="7">
    <source>
        <dbReference type="HAMAP-Rule" id="MF_00768"/>
    </source>
</evidence>
<evidence type="ECO:0000259" key="9">
    <source>
        <dbReference type="PROSITE" id="PS50977"/>
    </source>
</evidence>
<dbReference type="HOGENOM" id="CLU_069356_15_4_6"/>
<dbReference type="InterPro" id="IPR036271">
    <property type="entry name" value="Tet_transcr_reg_TetR-rel_C_sf"/>
</dbReference>
<feature type="domain" description="HTH tetR-type" evidence="9">
    <location>
        <begin position="8"/>
        <end position="68"/>
    </location>
</feature>
<evidence type="ECO:0000256" key="8">
    <source>
        <dbReference type="PROSITE-ProRule" id="PRU00335"/>
    </source>
</evidence>
<dbReference type="Pfam" id="PF13977">
    <property type="entry name" value="TetR_C_6"/>
    <property type="match status" value="1"/>
</dbReference>
<keyword evidence="5 7" id="KW-0804">Transcription</keyword>
<dbReference type="GO" id="GO:0019285">
    <property type="term" value="P:glycine betaine biosynthetic process from choline"/>
    <property type="evidence" value="ECO:0007669"/>
    <property type="project" value="UniProtKB-UniRule"/>
</dbReference>
<evidence type="ECO:0000256" key="5">
    <source>
        <dbReference type="ARBA" id="ARBA00023163"/>
    </source>
</evidence>
<dbReference type="AlphaFoldDB" id="A0A077FF30"/>
<evidence type="ECO:0000256" key="3">
    <source>
        <dbReference type="ARBA" id="ARBA00023015"/>
    </source>
</evidence>
<dbReference type="InterPro" id="IPR009057">
    <property type="entry name" value="Homeodomain-like_sf"/>
</dbReference>
<dbReference type="OrthoDB" id="7618612at2"/>
<comment type="function">
    <text evidence="6">Repressor involved in the biosynthesis of the osmoprotectant glycine betaine. It represses transcription of the choline transporter BetT and the genes of BetAB involved in the synthesis of glycine betaine.</text>
</comment>
<evidence type="ECO:0000256" key="2">
    <source>
        <dbReference type="ARBA" id="ARBA00022491"/>
    </source>
</evidence>
<dbReference type="PANTHER" id="PTHR30055">
    <property type="entry name" value="HTH-TYPE TRANSCRIPTIONAL REGULATOR RUTR"/>
    <property type="match status" value="1"/>
</dbReference>
<dbReference type="Proteomes" id="UP000028931">
    <property type="component" value="Chromosome"/>
</dbReference>
<dbReference type="InterPro" id="IPR050109">
    <property type="entry name" value="HTH-type_TetR-like_transc_reg"/>
</dbReference>
<dbReference type="InterPro" id="IPR039538">
    <property type="entry name" value="BetI_C"/>
</dbReference>
<dbReference type="PANTHER" id="PTHR30055:SF234">
    <property type="entry name" value="HTH-TYPE TRANSCRIPTIONAL REGULATOR BETI"/>
    <property type="match status" value="1"/>
</dbReference>
<proteinExistence type="inferred from homology"/>
<accession>A0A077FF30</accession>
<gene>
    <name evidence="7" type="primary">betI</name>
    <name evidence="10" type="ORF">PSAKL28_49520</name>
</gene>
<dbReference type="PROSITE" id="PS01081">
    <property type="entry name" value="HTH_TETR_1"/>
    <property type="match status" value="1"/>
</dbReference>
<dbReference type="EMBL" id="CP009048">
    <property type="protein sequence ID" value="AIL64092.1"/>
    <property type="molecule type" value="Genomic_DNA"/>
</dbReference>
<dbReference type="HAMAP" id="MF_00768">
    <property type="entry name" value="HTH_type_BetI"/>
    <property type="match status" value="1"/>
</dbReference>
<name>A0A077FF30_9PSED</name>
<dbReference type="Gene3D" id="1.10.357.10">
    <property type="entry name" value="Tetracycline Repressor, domain 2"/>
    <property type="match status" value="1"/>
</dbReference>
<evidence type="ECO:0000313" key="11">
    <source>
        <dbReference type="Proteomes" id="UP000028931"/>
    </source>
</evidence>
<reference evidence="10 11" key="1">
    <citation type="submission" date="2014-07" db="EMBL/GenBank/DDBJ databases">
        <authorList>
            <person name="Lee K."/>
            <person name="Lim J.Y."/>
            <person name="Hwang I."/>
        </authorList>
    </citation>
    <scope>NUCLEOTIDE SEQUENCE [LARGE SCALE GENOMIC DNA]</scope>
    <source>
        <strain evidence="10 11">KL28</strain>
    </source>
</reference>